<dbReference type="EMBL" id="JBEDUW010000003">
    <property type="protein sequence ID" value="KAK9939739.1"/>
    <property type="molecule type" value="Genomic_DNA"/>
</dbReference>
<dbReference type="InterPro" id="IPR048570">
    <property type="entry name" value="PSMD1_RPN2_N"/>
</dbReference>
<dbReference type="Pfam" id="PF21505">
    <property type="entry name" value="RPN2_N"/>
    <property type="match status" value="1"/>
</dbReference>
<gene>
    <name evidence="2" type="ORF">M0R45_016428</name>
</gene>
<evidence type="ECO:0000259" key="1">
    <source>
        <dbReference type="Pfam" id="PF21505"/>
    </source>
</evidence>
<feature type="domain" description="26S proteasome non-ATPase regulatory subunit 1/RPN2 N-terminal" evidence="1">
    <location>
        <begin position="20"/>
        <end position="64"/>
    </location>
</feature>
<reference evidence="2 3" key="1">
    <citation type="journal article" date="2023" name="G3 (Bethesda)">
        <title>A chromosome-length genome assembly and annotation of blackberry (Rubus argutus, cv. 'Hillquist').</title>
        <authorList>
            <person name="Bruna T."/>
            <person name="Aryal R."/>
            <person name="Dudchenko O."/>
            <person name="Sargent D.J."/>
            <person name="Mead D."/>
            <person name="Buti M."/>
            <person name="Cavallini A."/>
            <person name="Hytonen T."/>
            <person name="Andres J."/>
            <person name="Pham M."/>
            <person name="Weisz D."/>
            <person name="Mascagni F."/>
            <person name="Usai G."/>
            <person name="Natali L."/>
            <person name="Bassil N."/>
            <person name="Fernandez G.E."/>
            <person name="Lomsadze A."/>
            <person name="Armour M."/>
            <person name="Olukolu B."/>
            <person name="Poorten T."/>
            <person name="Britton C."/>
            <person name="Davik J."/>
            <person name="Ashrafi H."/>
            <person name="Aiden E.L."/>
            <person name="Borodovsky M."/>
            <person name="Worthington M."/>
        </authorList>
    </citation>
    <scope>NUCLEOTIDE SEQUENCE [LARGE SCALE GENOMIC DNA]</scope>
    <source>
        <strain evidence="2">PI 553951</strain>
    </source>
</reference>
<comment type="caution">
    <text evidence="2">The sequence shown here is derived from an EMBL/GenBank/DDBJ whole genome shotgun (WGS) entry which is preliminary data.</text>
</comment>
<dbReference type="AlphaFoldDB" id="A0AAW1XTC1"/>
<sequence length="115" mass="12676">MFNIGPFQCSNGDLSELDNGLLAMLNESSPELKLYALSNLNKLVDGFWPEISTSVPIICFWIDDVLDVSMSSAPGKAVLICAHHRNRISSDSKGAYHVFDEMPKASSKLNQWACL</sequence>
<evidence type="ECO:0000313" key="3">
    <source>
        <dbReference type="Proteomes" id="UP001457282"/>
    </source>
</evidence>
<proteinExistence type="predicted"/>
<protein>
    <recommendedName>
        <fullName evidence="1">26S proteasome non-ATPase regulatory subunit 1/RPN2 N-terminal domain-containing protein</fullName>
    </recommendedName>
</protein>
<name>A0AAW1XTC1_RUBAR</name>
<keyword evidence="3" id="KW-1185">Reference proteome</keyword>
<dbReference type="Proteomes" id="UP001457282">
    <property type="component" value="Unassembled WGS sequence"/>
</dbReference>
<evidence type="ECO:0000313" key="2">
    <source>
        <dbReference type="EMBL" id="KAK9939739.1"/>
    </source>
</evidence>
<organism evidence="2 3">
    <name type="scientific">Rubus argutus</name>
    <name type="common">Southern blackberry</name>
    <dbReference type="NCBI Taxonomy" id="59490"/>
    <lineage>
        <taxon>Eukaryota</taxon>
        <taxon>Viridiplantae</taxon>
        <taxon>Streptophyta</taxon>
        <taxon>Embryophyta</taxon>
        <taxon>Tracheophyta</taxon>
        <taxon>Spermatophyta</taxon>
        <taxon>Magnoliopsida</taxon>
        <taxon>eudicotyledons</taxon>
        <taxon>Gunneridae</taxon>
        <taxon>Pentapetalae</taxon>
        <taxon>rosids</taxon>
        <taxon>fabids</taxon>
        <taxon>Rosales</taxon>
        <taxon>Rosaceae</taxon>
        <taxon>Rosoideae</taxon>
        <taxon>Rosoideae incertae sedis</taxon>
        <taxon>Rubus</taxon>
    </lineage>
</organism>
<accession>A0AAW1XTC1</accession>